<dbReference type="PROSITE" id="PS50268">
    <property type="entry name" value="CADHERIN_2"/>
    <property type="match status" value="4"/>
</dbReference>
<dbReference type="FunFam" id="2.60.40.60:FF:000106">
    <property type="entry name" value="FAT atypical cadherin 4"/>
    <property type="match status" value="1"/>
</dbReference>
<evidence type="ECO:0000256" key="3">
    <source>
        <dbReference type="ARBA" id="ARBA00022737"/>
    </source>
</evidence>
<dbReference type="InterPro" id="IPR002126">
    <property type="entry name" value="Cadherin-like_dom"/>
</dbReference>
<dbReference type="SMART" id="SM00112">
    <property type="entry name" value="CA"/>
    <property type="match status" value="4"/>
</dbReference>
<dbReference type="InterPro" id="IPR020894">
    <property type="entry name" value="Cadherin_CS"/>
</dbReference>
<keyword evidence="6 8" id="KW-0472">Membrane</keyword>
<comment type="caution">
    <text evidence="11">The sequence shown here is derived from an EMBL/GenBank/DDBJ whole genome shotgun (WGS) entry which is preliminary data.</text>
</comment>
<dbReference type="Gene3D" id="2.60.40.60">
    <property type="entry name" value="Cadherins"/>
    <property type="match status" value="6"/>
</dbReference>
<feature type="chain" id="PRO_5040178737" description="Cadherin domain-containing protein" evidence="9">
    <location>
        <begin position="18"/>
        <end position="1358"/>
    </location>
</feature>
<evidence type="ECO:0000256" key="1">
    <source>
        <dbReference type="ARBA" id="ARBA00004370"/>
    </source>
</evidence>
<dbReference type="SUPFAM" id="SSF49313">
    <property type="entry name" value="Cadherin-like"/>
    <property type="match status" value="6"/>
</dbReference>
<evidence type="ECO:0000256" key="2">
    <source>
        <dbReference type="ARBA" id="ARBA00022692"/>
    </source>
</evidence>
<sequence>MQISHIFILFLPALLNAQFLEIGSEHIEVSNNAEEGDLILTVSPIRALQNLDESVHIQIEGNPSALAVNSSIIDSDQTIQFLLVNKNAFVNGVNQVKLQALGVISGKVQEVDLTIHKSGVSSKFPTFLEPPRLLLKNEFETGETAIVKVSSDIPVESQINLYGKYSDRIRASYEGDSVILETIPCEVCVIDFPFDLLVVIRNQDQHSEHLVSFDEEKKSSLRMTQKVYRTSIEEHSGEQENLLKVTAIGNNSAIVYSLRDSTGLFSIHPKEGLLSIMHPEFLSISSFGETIELVAIATDGEITTNSKIILKIVSKIDKDVLFGFENEIYEISSSVNSKIIGNIKARSTNKLDYHVTEGREDLYKIDSDGNILYIGDVLRDDRNDLICVTVQEASGGLKMSSTYVRIELKGIGSFPINVNKAELDGIESISAEDEEGVVVSSIQFNDDDKDADLSFGLKTVQVVDQFGNNIDEDPSKYFAIKSGDDKQAHLIVSKSLSESNFTSVKFEIVGRDRTHPMEPSVSAYRTIVIERHMVTELPKSLNLLSIPKNISVPNTVPIGSFIYQAIVLPEYKDAEFRIEPEHIFQISKNGTITTRKLINDEPTNIPFRVTVSGGDLEKVEESNLKVERGELAPEHFTEQEYSMNIPRVAPIDTVVAIVTTSGPNKEGPFILRGSHSHFFNIDDEGTIKTKEDFSSSVLSDFDFLVAAAKDPSINAPVHVHLENIRTSKILLAENQLFASVYDNIPKNSFVAKIESEEKLEYKLTSENPKIEKLFNIDSDGTIRNIEYLTDFVGMYTLLVQASSIDRAGVRSTNATVVIDVLKSNECVPIFKESTIYYARETLPIDTLIGKVEAVDIDKSCELEYEVIEEDSPITVDPVNGEIRTKKEFDYEKTKTYMITLKLTAGRNNQAVQKTELRIIDENDHKVQFDQKIYTVEVSEDIAPSSTVFTAKATDKDNDGKIFYHLIDPSPPQFSLHSTKGEVRVEQNLDYENEKEYIIEIGASNSENSHEYLDKMTLVIKVNDVNDNGPTFSRDHFNTVTDKDTVVGSKILNIQAHDPDSSDKGKKLEYAITSQSFDYRGMSRNVDDVFDIHQFEGYVHSMKSLRDYVGGVFNLALSVRDVVDGTTGKTHLKIYVNDKSDLLNIELPYKPNEVTPQIVDSFISQLSNSTNLVGVPHRITYKSAHGITSTNAVDLQIIFFNETSTEIIPAERILAITEKMRGLPEIRKYQQNAISLSKPKPAPMIQPELLLIAVVFLVLLAITIVLCGLLMCYHRNKFQRQKKIVENDRAIKNAINFPATRSPALISFKHYPSPAPDMPRPIPNGEQHAYIKSPKLNENVASYAIQQATITVAENEEKI</sequence>
<organism evidence="11 12">
    <name type="scientific">Caenorhabditis angaria</name>
    <dbReference type="NCBI Taxonomy" id="860376"/>
    <lineage>
        <taxon>Eukaryota</taxon>
        <taxon>Metazoa</taxon>
        <taxon>Ecdysozoa</taxon>
        <taxon>Nematoda</taxon>
        <taxon>Chromadorea</taxon>
        <taxon>Rhabditida</taxon>
        <taxon>Rhabditina</taxon>
        <taxon>Rhabditomorpha</taxon>
        <taxon>Rhabditoidea</taxon>
        <taxon>Rhabditidae</taxon>
        <taxon>Peloderinae</taxon>
        <taxon>Caenorhabditis</taxon>
    </lineage>
</organism>
<feature type="domain" description="Cadherin" evidence="10">
    <location>
        <begin position="929"/>
        <end position="1031"/>
    </location>
</feature>
<evidence type="ECO:0000259" key="10">
    <source>
        <dbReference type="PROSITE" id="PS50268"/>
    </source>
</evidence>
<name>A0A9P1MX81_9PELO</name>
<evidence type="ECO:0000256" key="8">
    <source>
        <dbReference type="SAM" id="Phobius"/>
    </source>
</evidence>
<evidence type="ECO:0000256" key="4">
    <source>
        <dbReference type="ARBA" id="ARBA00022837"/>
    </source>
</evidence>
<dbReference type="GO" id="GO:0005886">
    <property type="term" value="C:plasma membrane"/>
    <property type="evidence" value="ECO:0007669"/>
    <property type="project" value="UniProtKB-SubCell"/>
</dbReference>
<keyword evidence="2 8" id="KW-0812">Transmembrane</keyword>
<dbReference type="EMBL" id="CANHGI010000002">
    <property type="protein sequence ID" value="CAI5442238.1"/>
    <property type="molecule type" value="Genomic_DNA"/>
</dbReference>
<dbReference type="PROSITE" id="PS00232">
    <property type="entry name" value="CADHERIN_1"/>
    <property type="match status" value="1"/>
</dbReference>
<keyword evidence="9" id="KW-0732">Signal</keyword>
<dbReference type="OrthoDB" id="9990384at2759"/>
<evidence type="ECO:0000313" key="12">
    <source>
        <dbReference type="Proteomes" id="UP001152747"/>
    </source>
</evidence>
<dbReference type="Pfam" id="PF00028">
    <property type="entry name" value="Cadherin"/>
    <property type="match status" value="2"/>
</dbReference>
<feature type="domain" description="Cadherin" evidence="10">
    <location>
        <begin position="722"/>
        <end position="830"/>
    </location>
</feature>
<dbReference type="GO" id="GO:0007156">
    <property type="term" value="P:homophilic cell adhesion via plasma membrane adhesion molecules"/>
    <property type="evidence" value="ECO:0007669"/>
    <property type="project" value="InterPro"/>
</dbReference>
<evidence type="ECO:0000256" key="5">
    <source>
        <dbReference type="ARBA" id="ARBA00022989"/>
    </source>
</evidence>
<feature type="domain" description="Cadherin" evidence="10">
    <location>
        <begin position="1032"/>
        <end position="1157"/>
    </location>
</feature>
<reference evidence="11" key="1">
    <citation type="submission" date="2022-11" db="EMBL/GenBank/DDBJ databases">
        <authorList>
            <person name="Kikuchi T."/>
        </authorList>
    </citation>
    <scope>NUCLEOTIDE SEQUENCE</scope>
    <source>
        <strain evidence="11">PS1010</strain>
    </source>
</reference>
<feature type="domain" description="Cadherin" evidence="10">
    <location>
        <begin position="840"/>
        <end position="928"/>
    </location>
</feature>
<dbReference type="PRINTS" id="PR00205">
    <property type="entry name" value="CADHERIN"/>
</dbReference>
<keyword evidence="3" id="KW-0677">Repeat</keyword>
<feature type="signal peptide" evidence="9">
    <location>
        <begin position="1"/>
        <end position="17"/>
    </location>
</feature>
<dbReference type="PANTHER" id="PTHR24026:SF126">
    <property type="entry name" value="PROTOCADHERIN FAT 4"/>
    <property type="match status" value="1"/>
</dbReference>
<accession>A0A9P1MX81</accession>
<dbReference type="Proteomes" id="UP001152747">
    <property type="component" value="Unassembled WGS sequence"/>
</dbReference>
<protein>
    <recommendedName>
        <fullName evidence="10">Cadherin domain-containing protein</fullName>
    </recommendedName>
</protein>
<dbReference type="GO" id="GO:0005509">
    <property type="term" value="F:calcium ion binding"/>
    <property type="evidence" value="ECO:0007669"/>
    <property type="project" value="UniProtKB-UniRule"/>
</dbReference>
<dbReference type="InterPro" id="IPR015919">
    <property type="entry name" value="Cadherin-like_sf"/>
</dbReference>
<proteinExistence type="predicted"/>
<evidence type="ECO:0000256" key="6">
    <source>
        <dbReference type="ARBA" id="ARBA00023136"/>
    </source>
</evidence>
<evidence type="ECO:0000256" key="7">
    <source>
        <dbReference type="PROSITE-ProRule" id="PRU00043"/>
    </source>
</evidence>
<dbReference type="CDD" id="cd11304">
    <property type="entry name" value="Cadherin_repeat"/>
    <property type="match status" value="4"/>
</dbReference>
<keyword evidence="12" id="KW-1185">Reference proteome</keyword>
<evidence type="ECO:0000313" key="11">
    <source>
        <dbReference type="EMBL" id="CAI5442238.1"/>
    </source>
</evidence>
<keyword evidence="5 8" id="KW-1133">Transmembrane helix</keyword>
<evidence type="ECO:0000256" key="9">
    <source>
        <dbReference type="SAM" id="SignalP"/>
    </source>
</evidence>
<gene>
    <name evidence="11" type="ORF">CAMP_LOCUS4875</name>
</gene>
<keyword evidence="4 7" id="KW-0106">Calcium</keyword>
<comment type="subcellular location">
    <subcellularLocation>
        <location evidence="1">Membrane</location>
    </subcellularLocation>
</comment>
<feature type="transmembrane region" description="Helical" evidence="8">
    <location>
        <begin position="1248"/>
        <end position="1272"/>
    </location>
</feature>
<dbReference type="PANTHER" id="PTHR24026">
    <property type="entry name" value="FAT ATYPICAL CADHERIN-RELATED"/>
    <property type="match status" value="1"/>
</dbReference>